<dbReference type="EMBL" id="AJWJ01000104">
    <property type="protein sequence ID" value="KAF2075331.1"/>
    <property type="molecule type" value="Genomic_DNA"/>
</dbReference>
<dbReference type="SUPFAM" id="SSF52047">
    <property type="entry name" value="RNI-like"/>
    <property type="match status" value="1"/>
</dbReference>
<dbReference type="InterPro" id="IPR011993">
    <property type="entry name" value="PH-like_dom_sf"/>
</dbReference>
<dbReference type="PANTHER" id="PTHR24112">
    <property type="entry name" value="LEUCINE-RICH REPEAT, ISOFORM F-RELATED"/>
    <property type="match status" value="1"/>
</dbReference>
<dbReference type="SMART" id="SM00368">
    <property type="entry name" value="LRR_RI"/>
    <property type="match status" value="6"/>
</dbReference>
<dbReference type="Gene3D" id="2.30.29.30">
    <property type="entry name" value="Pleckstrin-homology domain (PH domain)/Phosphotyrosine-binding domain (PTB)"/>
    <property type="match status" value="1"/>
</dbReference>
<evidence type="ECO:0000259" key="1">
    <source>
        <dbReference type="Pfam" id="PF24081"/>
    </source>
</evidence>
<dbReference type="Pfam" id="PF13516">
    <property type="entry name" value="LRR_6"/>
    <property type="match status" value="3"/>
</dbReference>
<dbReference type="Pfam" id="PF24081">
    <property type="entry name" value="PH_SLA1"/>
    <property type="match status" value="1"/>
</dbReference>
<reference evidence="2" key="1">
    <citation type="submission" date="2020-01" db="EMBL/GenBank/DDBJ databases">
        <title>Development of genomics and gene disruption for Polysphondylium violaceum indicates a role for the polyketide synthase stlB in stalk morphogenesis.</title>
        <authorList>
            <person name="Narita B."/>
            <person name="Kawabe Y."/>
            <person name="Kin K."/>
            <person name="Saito T."/>
            <person name="Gibbs R."/>
            <person name="Kuspa A."/>
            <person name="Muzny D."/>
            <person name="Queller D."/>
            <person name="Richards S."/>
            <person name="Strassman J."/>
            <person name="Sucgang R."/>
            <person name="Worley K."/>
            <person name="Schaap P."/>
        </authorList>
    </citation>
    <scope>NUCLEOTIDE SEQUENCE</scope>
    <source>
        <strain evidence="2">QSvi11</strain>
    </source>
</reference>
<dbReference type="InterPro" id="IPR056996">
    <property type="entry name" value="PH_SLA1"/>
</dbReference>
<evidence type="ECO:0000313" key="2">
    <source>
        <dbReference type="EMBL" id="KAF2075331.1"/>
    </source>
</evidence>
<organism evidence="2 3">
    <name type="scientific">Polysphondylium violaceum</name>
    <dbReference type="NCBI Taxonomy" id="133409"/>
    <lineage>
        <taxon>Eukaryota</taxon>
        <taxon>Amoebozoa</taxon>
        <taxon>Evosea</taxon>
        <taxon>Eumycetozoa</taxon>
        <taxon>Dictyostelia</taxon>
        <taxon>Dictyosteliales</taxon>
        <taxon>Dictyosteliaceae</taxon>
        <taxon>Polysphondylium</taxon>
    </lineage>
</organism>
<dbReference type="GO" id="GO:0005886">
    <property type="term" value="C:plasma membrane"/>
    <property type="evidence" value="ECO:0007669"/>
    <property type="project" value="TreeGrafter"/>
</dbReference>
<comment type="caution">
    <text evidence="2">The sequence shown here is derived from an EMBL/GenBank/DDBJ whole genome shotgun (WGS) entry which is preliminary data.</text>
</comment>
<dbReference type="InterPro" id="IPR051279">
    <property type="entry name" value="PP1-Reg/Actin-Interact_Protein"/>
</dbReference>
<dbReference type="InterPro" id="IPR032675">
    <property type="entry name" value="LRR_dom_sf"/>
</dbReference>
<name>A0A8J4UUD1_9MYCE</name>
<dbReference type="InterPro" id="IPR001611">
    <property type="entry name" value="Leu-rich_rpt"/>
</dbReference>
<evidence type="ECO:0000313" key="3">
    <source>
        <dbReference type="Proteomes" id="UP000695562"/>
    </source>
</evidence>
<dbReference type="OrthoDB" id="18598at2759"/>
<dbReference type="Gene3D" id="3.80.10.10">
    <property type="entry name" value="Ribonuclease Inhibitor"/>
    <property type="match status" value="1"/>
</dbReference>
<accession>A0A8J4UUD1</accession>
<dbReference type="AlphaFoldDB" id="A0A8J4UUD1"/>
<dbReference type="GO" id="GO:0030027">
    <property type="term" value="C:lamellipodium"/>
    <property type="evidence" value="ECO:0007669"/>
    <property type="project" value="TreeGrafter"/>
</dbReference>
<gene>
    <name evidence="2" type="ORF">CYY_003360</name>
</gene>
<feature type="domain" description="SLA1-like PH" evidence="1">
    <location>
        <begin position="29"/>
        <end position="109"/>
    </location>
</feature>
<proteinExistence type="predicted"/>
<dbReference type="GO" id="GO:0016477">
    <property type="term" value="P:cell migration"/>
    <property type="evidence" value="ECO:0007669"/>
    <property type="project" value="TreeGrafter"/>
</dbReference>
<dbReference type="Proteomes" id="UP000695562">
    <property type="component" value="Unassembled WGS sequence"/>
</dbReference>
<dbReference type="GO" id="GO:0034315">
    <property type="term" value="P:regulation of Arp2/3 complex-mediated actin nucleation"/>
    <property type="evidence" value="ECO:0007669"/>
    <property type="project" value="TreeGrafter"/>
</dbReference>
<dbReference type="PANTHER" id="PTHR24112:SF66">
    <property type="entry name" value="LEUCINE-RICH REPEAT, ISOFORM F"/>
    <property type="match status" value="1"/>
</dbReference>
<keyword evidence="3" id="KW-1185">Reference proteome</keyword>
<sequence length="690" mass="76992">MDNIILTPIERKNIDIVLNQKNEDENYLQKIDVKGKKARKLFLLIGNNRLFFFKVGGKLEIDYHFLDILELKSDTPKDLQIKFRNDNGKEPLQFTVDSSKDTSEIILAVDYLFTLNFPGMKSNRLKIIIQPESRITDIYSSPNAITPEMGPCGGFTLTYFSMCDFMNIQPISEVSWHIDNVIVGSGIKEFDYGFFYKKDRLLGTDARPIMAALAINPYFTSFSIRGMKLSNECLLSIISLLSQNSYFEKLVLNGLGMDRSMAEKLIESLSANKALPLRELDLGNNPIEDKGMTSIADWLKSTNHHISSLILNNCSAGRSAMSLLCESLFSNENIHHHLRYLDIGGNKLETDGSTALSGLLAKSRCLSTLIVSNSTPQFHILKPCVSINKFDNSGNRVVRKDNIHRDMVNFLNHSIYLVDLNLSKCQIPIESINDIFGEGNLVKMETLNIADNDLGDEGITILADIMATHPSIRSLDISNNFNRRSKTRTSTIESIINMIERKSKTHNSIRSLFIQGASKSQLKGDLLPIICCLFYNTNLKEIDISGHQAGDIVAASIGKLLQSNSSLTKLYFDDNSVSVRGLNLVKIGLSRNSSMLHMPLPIKDIASALKSDANPLHLTRMTEVCNEIQQTLLDNYVMSKSCSKSFTKPRSNSNPLVADPKSTINTCAGLKSFISDQIDISEPLANLHVN</sequence>
<protein>
    <recommendedName>
        <fullName evidence="1">SLA1-like PH domain-containing protein</fullName>
    </recommendedName>
</protein>